<keyword evidence="1" id="KW-0732">Signal</keyword>
<evidence type="ECO:0000313" key="3">
    <source>
        <dbReference type="Proteomes" id="UP001497623"/>
    </source>
</evidence>
<dbReference type="EMBL" id="CAXKWB010049389">
    <property type="protein sequence ID" value="CAL4168498.1"/>
    <property type="molecule type" value="Genomic_DNA"/>
</dbReference>
<proteinExistence type="predicted"/>
<accession>A0AAV2S8Y4</accession>
<evidence type="ECO:0000313" key="2">
    <source>
        <dbReference type="EMBL" id="CAL4168498.1"/>
    </source>
</evidence>
<protein>
    <submittedName>
        <fullName evidence="2">Uncharacterized protein</fullName>
    </submittedName>
</protein>
<feature type="chain" id="PRO_5043718845" evidence="1">
    <location>
        <begin position="22"/>
        <end position="145"/>
    </location>
</feature>
<dbReference type="Proteomes" id="UP001497623">
    <property type="component" value="Unassembled WGS sequence"/>
</dbReference>
<gene>
    <name evidence="2" type="ORF">MNOR_LOCUS33706</name>
</gene>
<reference evidence="2 3" key="1">
    <citation type="submission" date="2024-05" db="EMBL/GenBank/DDBJ databases">
        <authorList>
            <person name="Wallberg A."/>
        </authorList>
    </citation>
    <scope>NUCLEOTIDE SEQUENCE [LARGE SCALE GENOMIC DNA]</scope>
</reference>
<comment type="caution">
    <text evidence="2">The sequence shown here is derived from an EMBL/GenBank/DDBJ whole genome shotgun (WGS) entry which is preliminary data.</text>
</comment>
<dbReference type="AlphaFoldDB" id="A0AAV2S8Y4"/>
<keyword evidence="3" id="KW-1185">Reference proteome</keyword>
<organism evidence="2 3">
    <name type="scientific">Meganyctiphanes norvegica</name>
    <name type="common">Northern krill</name>
    <name type="synonym">Thysanopoda norvegica</name>
    <dbReference type="NCBI Taxonomy" id="48144"/>
    <lineage>
        <taxon>Eukaryota</taxon>
        <taxon>Metazoa</taxon>
        <taxon>Ecdysozoa</taxon>
        <taxon>Arthropoda</taxon>
        <taxon>Crustacea</taxon>
        <taxon>Multicrustacea</taxon>
        <taxon>Malacostraca</taxon>
        <taxon>Eumalacostraca</taxon>
        <taxon>Eucarida</taxon>
        <taxon>Euphausiacea</taxon>
        <taxon>Euphausiidae</taxon>
        <taxon>Meganyctiphanes</taxon>
    </lineage>
</organism>
<feature type="signal peptide" evidence="1">
    <location>
        <begin position="1"/>
        <end position="21"/>
    </location>
</feature>
<evidence type="ECO:0000256" key="1">
    <source>
        <dbReference type="SAM" id="SignalP"/>
    </source>
</evidence>
<sequence>MIIILIKLCVLLVTVIYMGHHAMLQRKEKVEGTLVIINNVFPCKHWKKISPKDPVWPHIWSHTRGPLHQKMNLNHFQPKVVCWMPFWVQCGACSHDYQVVIKLETMQDDEQFLFHIGSLKELQNIHEWRNNQGKKSSSATLASGL</sequence>
<name>A0AAV2S8Y4_MEGNR</name>